<protein>
    <submittedName>
        <fullName evidence="1">Uncharacterized protein</fullName>
    </submittedName>
</protein>
<dbReference type="VEuPathDB" id="FungiDB:PAAG_11352"/>
<evidence type="ECO:0000313" key="2">
    <source>
        <dbReference type="Proteomes" id="UP000002059"/>
    </source>
</evidence>
<gene>
    <name evidence="1" type="ORF">PAAG_11352</name>
</gene>
<reference evidence="1 2" key="1">
    <citation type="journal article" date="2011" name="PLoS Genet.">
        <title>Comparative genomic analysis of human fungal pathogens causing paracoccidioidomycosis.</title>
        <authorList>
            <person name="Desjardins C.A."/>
            <person name="Champion M.D."/>
            <person name="Holder J.W."/>
            <person name="Muszewska A."/>
            <person name="Goldberg J."/>
            <person name="Bailao A.M."/>
            <person name="Brigido M.M."/>
            <person name="Ferreira M.E."/>
            <person name="Garcia A.M."/>
            <person name="Grynberg M."/>
            <person name="Gujja S."/>
            <person name="Heiman D.I."/>
            <person name="Henn M.R."/>
            <person name="Kodira C.D."/>
            <person name="Leon-Narvaez H."/>
            <person name="Longo L.V."/>
            <person name="Ma L.J."/>
            <person name="Malavazi I."/>
            <person name="Matsuo A.L."/>
            <person name="Morais F.V."/>
            <person name="Pereira M."/>
            <person name="Rodriguez-Brito S."/>
            <person name="Sakthikumar S."/>
            <person name="Salem-Izacc S.M."/>
            <person name="Sykes S.M."/>
            <person name="Teixeira M.M."/>
            <person name="Vallejo M.C."/>
            <person name="Walter M.E."/>
            <person name="Yandava C."/>
            <person name="Young S."/>
            <person name="Zeng Q."/>
            <person name="Zucker J."/>
            <person name="Felipe M.S."/>
            <person name="Goldman G.H."/>
            <person name="Haas B.J."/>
            <person name="McEwen J.G."/>
            <person name="Nino-Vega G."/>
            <person name="Puccia R."/>
            <person name="San-Blas G."/>
            <person name="Soares C.M."/>
            <person name="Birren B.W."/>
            <person name="Cuomo C.A."/>
        </authorList>
    </citation>
    <scope>NUCLEOTIDE SEQUENCE [LARGE SCALE GENOMIC DNA]</scope>
    <source>
        <strain evidence="2">ATCC MYA-826 / Pb01</strain>
    </source>
</reference>
<dbReference type="GeneID" id="26970383"/>
<accession>A0A0A2VM64</accession>
<evidence type="ECO:0000313" key="1">
    <source>
        <dbReference type="EMBL" id="KGQ01959.1"/>
    </source>
</evidence>
<proteinExistence type="predicted"/>
<dbReference type="Proteomes" id="UP000002059">
    <property type="component" value="Partially assembled WGS sequence"/>
</dbReference>
<keyword evidence="2" id="KW-1185">Reference proteome</keyword>
<dbReference type="EMBL" id="KN293994">
    <property type="protein sequence ID" value="KGQ01959.1"/>
    <property type="molecule type" value="Genomic_DNA"/>
</dbReference>
<organism evidence="1 2">
    <name type="scientific">Paracoccidioides lutzii (strain ATCC MYA-826 / Pb01)</name>
    <name type="common">Paracoccidioides brasiliensis</name>
    <dbReference type="NCBI Taxonomy" id="502779"/>
    <lineage>
        <taxon>Eukaryota</taxon>
        <taxon>Fungi</taxon>
        <taxon>Dikarya</taxon>
        <taxon>Ascomycota</taxon>
        <taxon>Pezizomycotina</taxon>
        <taxon>Eurotiomycetes</taxon>
        <taxon>Eurotiomycetidae</taxon>
        <taxon>Onygenales</taxon>
        <taxon>Ajellomycetaceae</taxon>
        <taxon>Paracoccidioides</taxon>
    </lineage>
</organism>
<sequence>MSRKKSLFAFPWPSCCKAFLILWNSHHASRSHDGLTTYFIRTGSLTISHPDDETKARDFWTRFRNRCSWWESARSLDPAPGIISGDKVLGHEDEEIVRNSSRATSEARTSAIAGLRNASLSKL</sequence>
<dbReference type="AlphaFoldDB" id="A0A0A2VM64"/>
<dbReference type="OrthoDB" id="5270965at2759"/>
<dbReference type="RefSeq" id="XP_015703438.1">
    <property type="nucleotide sequence ID" value="XM_015847016.1"/>
</dbReference>
<dbReference type="KEGG" id="pbl:PAAG_11352"/>
<name>A0A0A2VM64_PARBA</name>
<dbReference type="HOGENOM" id="CLU_2015944_0_0_1"/>